<keyword evidence="2" id="KW-1185">Reference proteome</keyword>
<dbReference type="InterPro" id="IPR036724">
    <property type="entry name" value="Cobalamin-bd_sf"/>
</dbReference>
<dbReference type="EMBL" id="JAGIYZ010000001">
    <property type="protein sequence ID" value="MBP0462484.1"/>
    <property type="molecule type" value="Genomic_DNA"/>
</dbReference>
<dbReference type="SUPFAM" id="SSF52242">
    <property type="entry name" value="Cobalamin (vitamin B12)-binding domain"/>
    <property type="match status" value="1"/>
</dbReference>
<dbReference type="RefSeq" id="WP_209349855.1">
    <property type="nucleotide sequence ID" value="NZ_JAGIYZ010000001.1"/>
</dbReference>
<evidence type="ECO:0000313" key="2">
    <source>
        <dbReference type="Proteomes" id="UP000680815"/>
    </source>
</evidence>
<dbReference type="Gene3D" id="3.40.50.280">
    <property type="entry name" value="Cobalamin-binding domain"/>
    <property type="match status" value="1"/>
</dbReference>
<evidence type="ECO:0008006" key="3">
    <source>
        <dbReference type="Google" id="ProtNLM"/>
    </source>
</evidence>
<proteinExistence type="predicted"/>
<evidence type="ECO:0000313" key="1">
    <source>
        <dbReference type="EMBL" id="MBP0462484.1"/>
    </source>
</evidence>
<gene>
    <name evidence="1" type="ORF">J5Y09_01045</name>
</gene>
<name>A0ABS4AM94_9PROT</name>
<accession>A0ABS4AM94</accession>
<protein>
    <recommendedName>
        <fullName evidence="3">B12-binding domain-containing protein</fullName>
    </recommendedName>
</protein>
<comment type="caution">
    <text evidence="1">The sequence shown here is derived from an EMBL/GenBank/DDBJ whole genome shotgun (WGS) entry which is preliminary data.</text>
</comment>
<sequence>MNLIVPVLLDRFGAPPVGNWRRDSAALAKRLPDMGLSEAIGELRHINAGGHMFRPTCRDVLLPAARILRRRYDPAAFDQSERLHRVWHLRMCLHSLDDSGDRGVPAALHSALTLSGAPVMPGVEHAVALRFFDRAGWAVQDCGSDHDAEEACDSVHDQAYDVAWISLEPGMDPVTVRATARGVRRASRNARILVLGGGVMGVPAEDPRMLDLDGFTPDAVQAAAIAEAALIRQGGLHAN</sequence>
<organism evidence="1 2">
    <name type="scientific">Roseomonas nitratireducens</name>
    <dbReference type="NCBI Taxonomy" id="2820810"/>
    <lineage>
        <taxon>Bacteria</taxon>
        <taxon>Pseudomonadati</taxon>
        <taxon>Pseudomonadota</taxon>
        <taxon>Alphaproteobacteria</taxon>
        <taxon>Acetobacterales</taxon>
        <taxon>Roseomonadaceae</taxon>
        <taxon>Roseomonas</taxon>
    </lineage>
</organism>
<reference evidence="1 2" key="1">
    <citation type="submission" date="2021-03" db="EMBL/GenBank/DDBJ databases">
        <authorList>
            <person name="So Y."/>
        </authorList>
    </citation>
    <scope>NUCLEOTIDE SEQUENCE [LARGE SCALE GENOMIC DNA]</scope>
    <source>
        <strain evidence="1 2">PWR1</strain>
    </source>
</reference>
<dbReference type="Proteomes" id="UP000680815">
    <property type="component" value="Unassembled WGS sequence"/>
</dbReference>